<feature type="non-terminal residue" evidence="2">
    <location>
        <position position="195"/>
    </location>
</feature>
<sequence length="195" mass="21714">MKEMLDKNDLLKPLKVGEIVEGKVLGKGKSSIFLDLGQMGTGIIYGKEFSEAKDQLKNVKPGDNLFVKIIDLENEDGYIELSVSGASKELTWTKLSQMKDKEETVMIKILGANKGGLTSEVLGIPAFLPVSQLDSSHYPRVEKGDQAKILKELQKFIGQDLEVKIFDLSAREGKLILSERAKETEKIKKLLTNYK</sequence>
<keyword evidence="2" id="KW-0689">Ribosomal protein</keyword>
<dbReference type="InterPro" id="IPR012340">
    <property type="entry name" value="NA-bd_OB-fold"/>
</dbReference>
<keyword evidence="2" id="KW-0687">Ribonucleoprotein</keyword>
<dbReference type="PROSITE" id="PS50126">
    <property type="entry name" value="S1"/>
    <property type="match status" value="2"/>
</dbReference>
<dbReference type="Gene3D" id="2.40.50.140">
    <property type="entry name" value="Nucleic acid-binding proteins"/>
    <property type="match status" value="2"/>
</dbReference>
<proteinExistence type="predicted"/>
<dbReference type="AlphaFoldDB" id="A0A2H0MP99"/>
<dbReference type="Proteomes" id="UP000229381">
    <property type="component" value="Unassembled WGS sequence"/>
</dbReference>
<feature type="domain" description="S1 motif" evidence="1">
    <location>
        <begin position="102"/>
        <end position="180"/>
    </location>
</feature>
<gene>
    <name evidence="2" type="ORF">COV64_01080</name>
</gene>
<accession>A0A2H0MP99</accession>
<dbReference type="InterPro" id="IPR003029">
    <property type="entry name" value="S1_domain"/>
</dbReference>
<dbReference type="EMBL" id="PCWI01000027">
    <property type="protein sequence ID" value="PIQ98479.1"/>
    <property type="molecule type" value="Genomic_DNA"/>
</dbReference>
<comment type="caution">
    <text evidence="2">The sequence shown here is derived from an EMBL/GenBank/DDBJ whole genome shotgun (WGS) entry which is preliminary data.</text>
</comment>
<reference evidence="2 3" key="1">
    <citation type="submission" date="2017-09" db="EMBL/GenBank/DDBJ databases">
        <title>Depth-based differentiation of microbial function through sediment-hosted aquifers and enrichment of novel symbionts in the deep terrestrial subsurface.</title>
        <authorList>
            <person name="Probst A.J."/>
            <person name="Ladd B."/>
            <person name="Jarett J.K."/>
            <person name="Geller-Mcgrath D.E."/>
            <person name="Sieber C.M."/>
            <person name="Emerson J.B."/>
            <person name="Anantharaman K."/>
            <person name="Thomas B.C."/>
            <person name="Malmstrom R."/>
            <person name="Stieglmeier M."/>
            <person name="Klingl A."/>
            <person name="Woyke T."/>
            <person name="Ryan C.M."/>
            <person name="Banfield J.F."/>
        </authorList>
    </citation>
    <scope>NUCLEOTIDE SEQUENCE [LARGE SCALE GENOMIC DNA]</scope>
    <source>
        <strain evidence="2">CG11_big_fil_rev_8_21_14_0_20_39_9</strain>
    </source>
</reference>
<dbReference type="SUPFAM" id="SSF50249">
    <property type="entry name" value="Nucleic acid-binding proteins"/>
    <property type="match status" value="2"/>
</dbReference>
<evidence type="ECO:0000313" key="2">
    <source>
        <dbReference type="EMBL" id="PIQ98479.1"/>
    </source>
</evidence>
<dbReference type="PANTHER" id="PTHR47559:SF1">
    <property type="entry name" value="OS03G0844900 PROTEIN"/>
    <property type="match status" value="1"/>
</dbReference>
<evidence type="ECO:0000313" key="3">
    <source>
        <dbReference type="Proteomes" id="UP000229381"/>
    </source>
</evidence>
<dbReference type="CDD" id="cd04465">
    <property type="entry name" value="S1_RPS1_repeat_ec2_hs2"/>
    <property type="match status" value="1"/>
</dbReference>
<dbReference type="GO" id="GO:0005840">
    <property type="term" value="C:ribosome"/>
    <property type="evidence" value="ECO:0007669"/>
    <property type="project" value="UniProtKB-KW"/>
</dbReference>
<feature type="domain" description="S1 motif" evidence="1">
    <location>
        <begin position="17"/>
        <end position="84"/>
    </location>
</feature>
<dbReference type="InterPro" id="IPR052757">
    <property type="entry name" value="Ribosomal_protein_S1"/>
</dbReference>
<dbReference type="Pfam" id="PF00575">
    <property type="entry name" value="S1"/>
    <property type="match status" value="1"/>
</dbReference>
<evidence type="ECO:0000259" key="1">
    <source>
        <dbReference type="PROSITE" id="PS50126"/>
    </source>
</evidence>
<dbReference type="SMART" id="SM00316">
    <property type="entry name" value="S1"/>
    <property type="match status" value="2"/>
</dbReference>
<dbReference type="GO" id="GO:0003676">
    <property type="term" value="F:nucleic acid binding"/>
    <property type="evidence" value="ECO:0007669"/>
    <property type="project" value="InterPro"/>
</dbReference>
<name>A0A2H0MP99_9BACT</name>
<dbReference type="PRINTS" id="PR00681">
    <property type="entry name" value="RIBOSOMALS1"/>
</dbReference>
<organism evidence="2 3">
    <name type="scientific">Candidatus Nealsonbacteria bacterium CG11_big_fil_rev_8_21_14_0_20_39_9</name>
    <dbReference type="NCBI Taxonomy" id="1974715"/>
    <lineage>
        <taxon>Bacteria</taxon>
        <taxon>Candidatus Nealsoniibacteriota</taxon>
    </lineage>
</organism>
<dbReference type="InterPro" id="IPR035104">
    <property type="entry name" value="Ribosomal_protein_S1-like"/>
</dbReference>
<protein>
    <submittedName>
        <fullName evidence="2">30S ribosomal protein S1</fullName>
    </submittedName>
</protein>
<dbReference type="PANTHER" id="PTHR47559">
    <property type="entry name" value="OS03G0844900 PROTEIN"/>
    <property type="match status" value="1"/>
</dbReference>